<evidence type="ECO:0000313" key="2">
    <source>
        <dbReference type="EMBL" id="KAF2119319.1"/>
    </source>
</evidence>
<dbReference type="OrthoDB" id="10689802at2759"/>
<feature type="compositionally biased region" description="Basic and acidic residues" evidence="1">
    <location>
        <begin position="890"/>
        <end position="907"/>
    </location>
</feature>
<protein>
    <submittedName>
        <fullName evidence="2">Uncharacterized protein</fullName>
    </submittedName>
</protein>
<feature type="compositionally biased region" description="Acidic residues" evidence="1">
    <location>
        <begin position="523"/>
        <end position="540"/>
    </location>
</feature>
<accession>A0A6A5ZIQ6</accession>
<gene>
    <name evidence="2" type="ORF">BDV96DRAFT_596058</name>
</gene>
<feature type="compositionally biased region" description="Pro residues" evidence="1">
    <location>
        <begin position="587"/>
        <end position="598"/>
    </location>
</feature>
<feature type="compositionally biased region" description="Basic and acidic residues" evidence="1">
    <location>
        <begin position="487"/>
        <end position="500"/>
    </location>
</feature>
<feature type="compositionally biased region" description="Basic and acidic residues" evidence="1">
    <location>
        <begin position="743"/>
        <end position="757"/>
    </location>
</feature>
<sequence>MASGAGYGDGYAPLAEVFATFLRRPTDLHLIMDYLYRILIDVRTANAIDSIQSVRAPEHHPVGLASHVPRPHYLTLQEDVQRTGRLLWERTSDDNRCSIAVVRALNGLDLESLWKYWSRKWAHTVHPWARRKQPSIIEDKEIEVVAGRAFILNCALLYLNLDPNFGDGQMAVLERLVTAQPGYEDYTAFQNMGKREERKTNLEESLKSEKHPFFELNNRLEKYQKYPYTLNNAPSSRPAPLPKETQDVVQNTPTPQMRANHNIFARSSNVDWDHSPIDYRKGAPWGDERNAAITSVIDQFIAISQNVAQVFIRYPSPTLHQYRAAYRQTLHQLGSAIENPFSEIDKKVRKDLADDFHVKGAWDFIWLVAVSLVRSRDWRRPNQAGSGTRDLRGLLFATILDTATGYHSHPDQDSSQFIDPEGVVRSAIRRKYGTTIEQREKWFRNNLLRVSFTRLDLDHYDLFARHGVPYELEQFADEAEQRFYRHDTGTMDRYNPRSIDDGEDLGFNTSSPSSEDFLIPYTDSEDDSPDESGGESEEGGDGPSPDPPARPPSSSGSDSDGDEGGAGRNPSTIFSPVWAPQGEYIRLPPPPSPPPAPRSLPRGDNDGLKDAPSSTSRGRRSRRKSKSEVDGAYRPGREDDDEAEYIPSAPPTSPAQRRSPSRRPQRRGKKGDERDKLYRPSKDDEDDEDDIPSLQPPAAAQGRKSPVKVKGKNTGDENKGSSSVPSPPANRRSPSRRPQSKGRKGDEGDKCYSPDKSDSDDDEDDAPPVRPTPRGRGSPQKRNGSEGIGRDNSGDILPPAVPAAPESHGSSRKTKGKDDADKPYRPGKESDEDEDFEDLSPLPPATTKSRGSPHKTEGRDDARKSHRRAFDGWLNGKYAPRHPPPIIPQPRDRSRAFHLKRENRDTPYHPSDSDPEDENFSSDGLITDDDDEDLTKMLLGGLDDETGPLFKRSSETDSLGDFLSPGEKEIYDKFNKGLLGTVSLGLRNSARQGKKRPSPPSTRGEEPARKKSKKSAPSRPGPFTQSSSSENEDKVASKKGEGKKIRPRHSSPTPHQDDPEAVVNRVLGPILNERGRAEEDPEEGRIKPRRRSS</sequence>
<evidence type="ECO:0000256" key="1">
    <source>
        <dbReference type="SAM" id="MobiDB-lite"/>
    </source>
</evidence>
<feature type="compositionally biased region" description="Basic and acidic residues" evidence="1">
    <location>
        <begin position="854"/>
        <end position="863"/>
    </location>
</feature>
<dbReference type="Proteomes" id="UP000799770">
    <property type="component" value="Unassembled WGS sequence"/>
</dbReference>
<name>A0A6A5ZIQ6_9PLEO</name>
<feature type="compositionally biased region" description="Basic and acidic residues" evidence="1">
    <location>
        <begin position="1073"/>
        <end position="1086"/>
    </location>
</feature>
<feature type="compositionally biased region" description="Basic and acidic residues" evidence="1">
    <location>
        <begin position="626"/>
        <end position="637"/>
    </location>
</feature>
<reference evidence="2" key="1">
    <citation type="journal article" date="2020" name="Stud. Mycol.">
        <title>101 Dothideomycetes genomes: a test case for predicting lifestyles and emergence of pathogens.</title>
        <authorList>
            <person name="Haridas S."/>
            <person name="Albert R."/>
            <person name="Binder M."/>
            <person name="Bloem J."/>
            <person name="Labutti K."/>
            <person name="Salamov A."/>
            <person name="Andreopoulos B."/>
            <person name="Baker S."/>
            <person name="Barry K."/>
            <person name="Bills G."/>
            <person name="Bluhm B."/>
            <person name="Cannon C."/>
            <person name="Castanera R."/>
            <person name="Culley D."/>
            <person name="Daum C."/>
            <person name="Ezra D."/>
            <person name="Gonzalez J."/>
            <person name="Henrissat B."/>
            <person name="Kuo A."/>
            <person name="Liang C."/>
            <person name="Lipzen A."/>
            <person name="Lutzoni F."/>
            <person name="Magnuson J."/>
            <person name="Mondo S."/>
            <person name="Nolan M."/>
            <person name="Ohm R."/>
            <person name="Pangilinan J."/>
            <person name="Park H.-J."/>
            <person name="Ramirez L."/>
            <person name="Alfaro M."/>
            <person name="Sun H."/>
            <person name="Tritt A."/>
            <person name="Yoshinaga Y."/>
            <person name="Zwiers L.-H."/>
            <person name="Turgeon B."/>
            <person name="Goodwin S."/>
            <person name="Spatafora J."/>
            <person name="Crous P."/>
            <person name="Grigoriev I."/>
        </authorList>
    </citation>
    <scope>NUCLEOTIDE SEQUENCE</scope>
    <source>
        <strain evidence="2">CBS 627.86</strain>
    </source>
</reference>
<proteinExistence type="predicted"/>
<feature type="compositionally biased region" description="Basic and acidic residues" evidence="1">
    <location>
        <begin position="670"/>
        <end position="682"/>
    </location>
</feature>
<dbReference type="AlphaFoldDB" id="A0A6A5ZIQ6"/>
<feature type="region of interest" description="Disordered" evidence="1">
    <location>
        <begin position="983"/>
        <end position="1093"/>
    </location>
</feature>
<feature type="compositionally biased region" description="Low complexity" evidence="1">
    <location>
        <begin position="721"/>
        <end position="732"/>
    </location>
</feature>
<keyword evidence="3" id="KW-1185">Reference proteome</keyword>
<feature type="compositionally biased region" description="Basic residues" evidence="1">
    <location>
        <begin position="733"/>
        <end position="742"/>
    </location>
</feature>
<organism evidence="2 3">
    <name type="scientific">Lophiotrema nucula</name>
    <dbReference type="NCBI Taxonomy" id="690887"/>
    <lineage>
        <taxon>Eukaryota</taxon>
        <taxon>Fungi</taxon>
        <taxon>Dikarya</taxon>
        <taxon>Ascomycota</taxon>
        <taxon>Pezizomycotina</taxon>
        <taxon>Dothideomycetes</taxon>
        <taxon>Pleosporomycetidae</taxon>
        <taxon>Pleosporales</taxon>
        <taxon>Lophiotremataceae</taxon>
        <taxon>Lophiotrema</taxon>
    </lineage>
</organism>
<evidence type="ECO:0000313" key="3">
    <source>
        <dbReference type="Proteomes" id="UP000799770"/>
    </source>
</evidence>
<feature type="region of interest" description="Disordered" evidence="1">
    <location>
        <begin position="487"/>
        <end position="965"/>
    </location>
</feature>
<feature type="compositionally biased region" description="Basic and acidic residues" evidence="1">
    <location>
        <begin position="816"/>
        <end position="829"/>
    </location>
</feature>
<dbReference type="EMBL" id="ML977315">
    <property type="protein sequence ID" value="KAF2119319.1"/>
    <property type="molecule type" value="Genomic_DNA"/>
</dbReference>
<feature type="compositionally biased region" description="Basic residues" evidence="1">
    <location>
        <begin position="659"/>
        <end position="669"/>
    </location>
</feature>
<feature type="compositionally biased region" description="Acidic residues" evidence="1">
    <location>
        <begin position="913"/>
        <end position="933"/>
    </location>
</feature>
<feature type="compositionally biased region" description="Basic and acidic residues" evidence="1">
    <location>
        <begin position="1031"/>
        <end position="1044"/>
    </location>
</feature>